<evidence type="ECO:0000256" key="1">
    <source>
        <dbReference type="ARBA" id="ARBA00022553"/>
    </source>
</evidence>
<keyword evidence="6" id="KW-1185">Reference proteome</keyword>
<dbReference type="EMBL" id="JBHFEH010000076">
    <property type="protein sequence ID" value="KAL2048909.1"/>
    <property type="molecule type" value="Genomic_DNA"/>
</dbReference>
<keyword evidence="2" id="KW-0902">Two-component regulatory system</keyword>
<comment type="caution">
    <text evidence="5">The sequence shown here is derived from an EMBL/GenBank/DDBJ whole genome shotgun (WGS) entry which is preliminary data.</text>
</comment>
<gene>
    <name evidence="5" type="ORF">ABVK25_010861</name>
</gene>
<evidence type="ECO:0000313" key="6">
    <source>
        <dbReference type="Proteomes" id="UP001590951"/>
    </source>
</evidence>
<dbReference type="InterPro" id="IPR011006">
    <property type="entry name" value="CheY-like_superfamily"/>
</dbReference>
<accession>A0ABR4ATN3</accession>
<sequence>MDGLRCARQVRELQTRGSLIRHVTIIAVTANARKEQIESTVAAGMDDFMPKLFRVPDLLPKTEKLRAPEQWRRPSVRRL</sequence>
<dbReference type="SUPFAM" id="SSF52172">
    <property type="entry name" value="CheY-like"/>
    <property type="match status" value="1"/>
</dbReference>
<dbReference type="InterPro" id="IPR001789">
    <property type="entry name" value="Sig_transdc_resp-reg_receiver"/>
</dbReference>
<dbReference type="PANTHER" id="PTHR45339:SF1">
    <property type="entry name" value="HYBRID SIGNAL TRANSDUCTION HISTIDINE KINASE J"/>
    <property type="match status" value="1"/>
</dbReference>
<dbReference type="PROSITE" id="PS50110">
    <property type="entry name" value="RESPONSE_REGULATORY"/>
    <property type="match status" value="1"/>
</dbReference>
<dbReference type="Proteomes" id="UP001590951">
    <property type="component" value="Unassembled WGS sequence"/>
</dbReference>
<reference evidence="5 6" key="1">
    <citation type="submission" date="2024-09" db="EMBL/GenBank/DDBJ databases">
        <title>Rethinking Asexuality: The Enigmatic Case of Functional Sexual Genes in Lepraria (Stereocaulaceae).</title>
        <authorList>
            <person name="Doellman M."/>
            <person name="Sun Y."/>
            <person name="Barcenas-Pena A."/>
            <person name="Lumbsch H.T."/>
            <person name="Grewe F."/>
        </authorList>
    </citation>
    <scope>NUCLEOTIDE SEQUENCE [LARGE SCALE GENOMIC DNA]</scope>
    <source>
        <strain evidence="5 6">Grewe 0041</strain>
    </source>
</reference>
<dbReference type="PANTHER" id="PTHR45339">
    <property type="entry name" value="HYBRID SIGNAL TRANSDUCTION HISTIDINE KINASE J"/>
    <property type="match status" value="1"/>
</dbReference>
<dbReference type="Gene3D" id="3.40.50.2300">
    <property type="match status" value="1"/>
</dbReference>
<evidence type="ECO:0000256" key="3">
    <source>
        <dbReference type="PROSITE-ProRule" id="PRU00169"/>
    </source>
</evidence>
<protein>
    <recommendedName>
        <fullName evidence="4">Response regulatory domain-containing protein</fullName>
    </recommendedName>
</protein>
<feature type="domain" description="Response regulatory" evidence="4">
    <location>
        <begin position="1"/>
        <end position="66"/>
    </location>
</feature>
<evidence type="ECO:0000313" key="5">
    <source>
        <dbReference type="EMBL" id="KAL2048909.1"/>
    </source>
</evidence>
<evidence type="ECO:0000259" key="4">
    <source>
        <dbReference type="PROSITE" id="PS50110"/>
    </source>
</evidence>
<name>A0ABR4ATN3_9LECA</name>
<keyword evidence="1" id="KW-0597">Phosphoprotein</keyword>
<comment type="caution">
    <text evidence="3">Lacks conserved residue(s) required for the propagation of feature annotation.</text>
</comment>
<evidence type="ECO:0000256" key="2">
    <source>
        <dbReference type="ARBA" id="ARBA00023012"/>
    </source>
</evidence>
<proteinExistence type="predicted"/>
<organism evidence="5 6">
    <name type="scientific">Lepraria finkii</name>
    <dbReference type="NCBI Taxonomy" id="1340010"/>
    <lineage>
        <taxon>Eukaryota</taxon>
        <taxon>Fungi</taxon>
        <taxon>Dikarya</taxon>
        <taxon>Ascomycota</taxon>
        <taxon>Pezizomycotina</taxon>
        <taxon>Lecanoromycetes</taxon>
        <taxon>OSLEUM clade</taxon>
        <taxon>Lecanoromycetidae</taxon>
        <taxon>Lecanorales</taxon>
        <taxon>Lecanorineae</taxon>
        <taxon>Stereocaulaceae</taxon>
        <taxon>Lepraria</taxon>
    </lineage>
</organism>